<reference evidence="2" key="1">
    <citation type="submission" date="2018-05" db="EMBL/GenBank/DDBJ databases">
        <authorList>
            <person name="Lanie J.A."/>
            <person name="Ng W.-L."/>
            <person name="Kazmierczak K.M."/>
            <person name="Andrzejewski T.M."/>
            <person name="Davidsen T.M."/>
            <person name="Wayne K.J."/>
            <person name="Tettelin H."/>
            <person name="Glass J.I."/>
            <person name="Rusch D."/>
            <person name="Podicherti R."/>
            <person name="Tsui H.-C.T."/>
            <person name="Winkler M.E."/>
        </authorList>
    </citation>
    <scope>NUCLEOTIDE SEQUENCE</scope>
</reference>
<name>A0A383BJZ4_9ZZZZ</name>
<organism evidence="2">
    <name type="scientific">marine metagenome</name>
    <dbReference type="NCBI Taxonomy" id="408172"/>
    <lineage>
        <taxon>unclassified sequences</taxon>
        <taxon>metagenomes</taxon>
        <taxon>ecological metagenomes</taxon>
    </lineage>
</organism>
<evidence type="ECO:0000256" key="1">
    <source>
        <dbReference type="SAM" id="MobiDB-lite"/>
    </source>
</evidence>
<proteinExistence type="predicted"/>
<dbReference type="AlphaFoldDB" id="A0A383BJZ4"/>
<feature type="compositionally biased region" description="Basic residues" evidence="1">
    <location>
        <begin position="8"/>
        <end position="22"/>
    </location>
</feature>
<dbReference type="EMBL" id="UINC01201257">
    <property type="protein sequence ID" value="SVE20516.1"/>
    <property type="molecule type" value="Genomic_DNA"/>
</dbReference>
<gene>
    <name evidence="2" type="ORF">METZ01_LOCUS473370</name>
</gene>
<protein>
    <submittedName>
        <fullName evidence="2">Uncharacterized protein</fullName>
    </submittedName>
</protein>
<feature type="region of interest" description="Disordered" evidence="1">
    <location>
        <begin position="1"/>
        <end position="112"/>
    </location>
</feature>
<feature type="compositionally biased region" description="Basic and acidic residues" evidence="1">
    <location>
        <begin position="70"/>
        <end position="95"/>
    </location>
</feature>
<accession>A0A383BJZ4</accession>
<feature type="compositionally biased region" description="Basic and acidic residues" evidence="1">
    <location>
        <begin position="23"/>
        <end position="37"/>
    </location>
</feature>
<sequence>LVGEARKKAIAKLAKKQKKKKEKEKEPKDEKKKESPLKKGTVYLYRSISKKRKEEERAVKKRQATNKPKSISEEEIAKLKKEGKVTRIPEGEPTRRGAGAPTQKMRKLTPQQYNKYMKYMREFE</sequence>
<evidence type="ECO:0000313" key="2">
    <source>
        <dbReference type="EMBL" id="SVE20516.1"/>
    </source>
</evidence>
<feature type="non-terminal residue" evidence="2">
    <location>
        <position position="1"/>
    </location>
</feature>